<dbReference type="STRING" id="159292.SAMN05192546_104178"/>
<evidence type="ECO:0000313" key="8">
    <source>
        <dbReference type="EMBL" id="SDY77213.1"/>
    </source>
</evidence>
<dbReference type="AlphaFoldDB" id="A0A1H3MKU4"/>
<dbReference type="InterPro" id="IPR000807">
    <property type="entry name" value="ImidazoleglycerolP_deHydtase"/>
</dbReference>
<keyword evidence="6" id="KW-0963">Cytoplasm</keyword>
<keyword evidence="3 6" id="KW-0028">Amino-acid biosynthesis</keyword>
<dbReference type="FunFam" id="3.30.230.40:FF:000003">
    <property type="entry name" value="Imidazoleglycerol-phosphate dehydratase HisB"/>
    <property type="match status" value="1"/>
</dbReference>
<dbReference type="InterPro" id="IPR038494">
    <property type="entry name" value="IGPD_sf"/>
</dbReference>
<evidence type="ECO:0000256" key="7">
    <source>
        <dbReference type="RuleBase" id="RU000599"/>
    </source>
</evidence>
<organism evidence="8 9">
    <name type="scientific">Tindallia californiensis</name>
    <dbReference type="NCBI Taxonomy" id="159292"/>
    <lineage>
        <taxon>Bacteria</taxon>
        <taxon>Bacillati</taxon>
        <taxon>Bacillota</taxon>
        <taxon>Clostridia</taxon>
        <taxon>Peptostreptococcales</taxon>
        <taxon>Tindalliaceae</taxon>
        <taxon>Tindallia</taxon>
    </lineage>
</organism>
<gene>
    <name evidence="6" type="primary">hisB</name>
    <name evidence="8" type="ORF">SAMN05192546_104178</name>
</gene>
<dbReference type="EMBL" id="FNPV01000004">
    <property type="protein sequence ID" value="SDY77213.1"/>
    <property type="molecule type" value="Genomic_DNA"/>
</dbReference>
<protein>
    <recommendedName>
        <fullName evidence="2 6">Imidazoleglycerol-phosphate dehydratase</fullName>
        <shortName evidence="6">IGPD</shortName>
        <ecNumber evidence="6 7">4.2.1.19</ecNumber>
    </recommendedName>
</protein>
<dbReference type="GO" id="GO:0000105">
    <property type="term" value="P:L-histidine biosynthetic process"/>
    <property type="evidence" value="ECO:0007669"/>
    <property type="project" value="UniProtKB-UniRule"/>
</dbReference>
<dbReference type="Proteomes" id="UP000199230">
    <property type="component" value="Unassembled WGS sequence"/>
</dbReference>
<dbReference type="PROSITE" id="PS00955">
    <property type="entry name" value="IGP_DEHYDRATASE_2"/>
    <property type="match status" value="1"/>
</dbReference>
<keyword evidence="4 6" id="KW-0368">Histidine biosynthesis</keyword>
<dbReference type="PANTHER" id="PTHR23133">
    <property type="entry name" value="IMIDAZOLEGLYCEROL-PHOSPHATE DEHYDRATASE HIS7"/>
    <property type="match status" value="1"/>
</dbReference>
<dbReference type="GO" id="GO:0004424">
    <property type="term" value="F:imidazoleglycerol-phosphate dehydratase activity"/>
    <property type="evidence" value="ECO:0007669"/>
    <property type="project" value="UniProtKB-UniRule"/>
</dbReference>
<dbReference type="InterPro" id="IPR020568">
    <property type="entry name" value="Ribosomal_Su5_D2-typ_SF"/>
</dbReference>
<comment type="catalytic activity">
    <reaction evidence="6 7">
        <text>D-erythro-1-(imidazol-4-yl)glycerol 3-phosphate = 3-(imidazol-4-yl)-2-oxopropyl phosphate + H2O</text>
        <dbReference type="Rhea" id="RHEA:11040"/>
        <dbReference type="ChEBI" id="CHEBI:15377"/>
        <dbReference type="ChEBI" id="CHEBI:57766"/>
        <dbReference type="ChEBI" id="CHEBI:58278"/>
        <dbReference type="EC" id="4.2.1.19"/>
    </reaction>
</comment>
<dbReference type="SUPFAM" id="SSF54211">
    <property type="entry name" value="Ribosomal protein S5 domain 2-like"/>
    <property type="match status" value="2"/>
</dbReference>
<dbReference type="HAMAP" id="MF_00076">
    <property type="entry name" value="HisB"/>
    <property type="match status" value="1"/>
</dbReference>
<dbReference type="EC" id="4.2.1.19" evidence="6 7"/>
<evidence type="ECO:0000256" key="6">
    <source>
        <dbReference type="HAMAP-Rule" id="MF_00076"/>
    </source>
</evidence>
<comment type="subcellular location">
    <subcellularLocation>
        <location evidence="6 7">Cytoplasm</location>
    </subcellularLocation>
</comment>
<reference evidence="8 9" key="1">
    <citation type="submission" date="2016-10" db="EMBL/GenBank/DDBJ databases">
        <authorList>
            <person name="de Groot N.N."/>
        </authorList>
    </citation>
    <scope>NUCLEOTIDE SEQUENCE [LARGE SCALE GENOMIC DNA]</scope>
    <source>
        <strain evidence="8 9">APO</strain>
    </source>
</reference>
<sequence>MGKGAAEMKSRIGEVSRHTAETKVTILINMDGTGEKEIHSGIGFFDHMLEQIAKHGRMDLRVQAEGDLHVDNHHTVEDIGIVLGQAIREALKDKTNVVRYACVHTPMDEALSRVTLDLSGRPYLHFDVAFQADRTGNFEVQLVREFFRAVAQHAGITLHITTLYGENDHHIIETIFKAFGRAMDEATVVDQRINGPLSTKGSLSDDY</sequence>
<proteinExistence type="inferred from homology"/>
<dbReference type="PROSITE" id="PS00954">
    <property type="entry name" value="IGP_DEHYDRATASE_1"/>
    <property type="match status" value="1"/>
</dbReference>
<dbReference type="NCBIfam" id="NF002114">
    <property type="entry name" value="PRK00951.2-4"/>
    <property type="match status" value="1"/>
</dbReference>
<evidence type="ECO:0000256" key="3">
    <source>
        <dbReference type="ARBA" id="ARBA00022605"/>
    </source>
</evidence>
<dbReference type="InterPro" id="IPR020565">
    <property type="entry name" value="ImidazoleglycerP_deHydtase_CS"/>
</dbReference>
<evidence type="ECO:0000256" key="1">
    <source>
        <dbReference type="ARBA" id="ARBA00005047"/>
    </source>
</evidence>
<evidence type="ECO:0000256" key="4">
    <source>
        <dbReference type="ARBA" id="ARBA00023102"/>
    </source>
</evidence>
<comment type="similarity">
    <text evidence="6 7">Belongs to the imidazoleglycerol-phosphate dehydratase family.</text>
</comment>
<comment type="pathway">
    <text evidence="1 6 7">Amino-acid biosynthesis; L-histidine biosynthesis; L-histidine from 5-phospho-alpha-D-ribose 1-diphosphate: step 6/9.</text>
</comment>
<accession>A0A1H3MKU4</accession>
<dbReference type="CDD" id="cd07914">
    <property type="entry name" value="IGPD"/>
    <property type="match status" value="1"/>
</dbReference>
<keyword evidence="5 6" id="KW-0456">Lyase</keyword>
<dbReference type="GO" id="GO:0005737">
    <property type="term" value="C:cytoplasm"/>
    <property type="evidence" value="ECO:0007669"/>
    <property type="project" value="UniProtKB-SubCell"/>
</dbReference>
<dbReference type="UniPathway" id="UPA00031">
    <property type="reaction ID" value="UER00011"/>
</dbReference>
<name>A0A1H3MKU4_9FIRM</name>
<dbReference type="Pfam" id="PF00475">
    <property type="entry name" value="IGPD"/>
    <property type="match status" value="1"/>
</dbReference>
<evidence type="ECO:0000256" key="5">
    <source>
        <dbReference type="ARBA" id="ARBA00023239"/>
    </source>
</evidence>
<evidence type="ECO:0000256" key="2">
    <source>
        <dbReference type="ARBA" id="ARBA00016664"/>
    </source>
</evidence>
<dbReference type="Gene3D" id="3.30.230.40">
    <property type="entry name" value="Imidazole glycerol phosphate dehydratase, domain 1"/>
    <property type="match status" value="2"/>
</dbReference>
<dbReference type="FunFam" id="3.30.230.40:FF:000001">
    <property type="entry name" value="Imidazoleglycerol-phosphate dehydratase HisB"/>
    <property type="match status" value="1"/>
</dbReference>
<evidence type="ECO:0000313" key="9">
    <source>
        <dbReference type="Proteomes" id="UP000199230"/>
    </source>
</evidence>
<dbReference type="PANTHER" id="PTHR23133:SF2">
    <property type="entry name" value="IMIDAZOLEGLYCEROL-PHOSPHATE DEHYDRATASE"/>
    <property type="match status" value="1"/>
</dbReference>
<dbReference type="NCBIfam" id="NF002111">
    <property type="entry name" value="PRK00951.2-1"/>
    <property type="match status" value="1"/>
</dbReference>
<keyword evidence="9" id="KW-1185">Reference proteome</keyword>